<dbReference type="InterPro" id="IPR011024">
    <property type="entry name" value="G_crystallin-like"/>
</dbReference>
<dbReference type="AlphaFoldDB" id="A0A6G0X6L8"/>
<reference evidence="3 4" key="1">
    <citation type="submission" date="2019-07" db="EMBL/GenBank/DDBJ databases">
        <title>Genomics analysis of Aphanomyces spp. identifies a new class of oomycete effector associated with host adaptation.</title>
        <authorList>
            <person name="Gaulin E."/>
        </authorList>
    </citation>
    <scope>NUCLEOTIDE SEQUENCE [LARGE SCALE GENOMIC DNA]</scope>
    <source>
        <strain evidence="3 4">ATCC 201684</strain>
    </source>
</reference>
<dbReference type="EMBL" id="VJMJ01000094">
    <property type="protein sequence ID" value="KAF0735632.1"/>
    <property type="molecule type" value="Genomic_DNA"/>
</dbReference>
<dbReference type="Proteomes" id="UP000481153">
    <property type="component" value="Unassembled WGS sequence"/>
</dbReference>
<name>A0A6G0X6L8_9STRA</name>
<evidence type="ECO:0000313" key="4">
    <source>
        <dbReference type="Proteomes" id="UP000481153"/>
    </source>
</evidence>
<evidence type="ECO:0000256" key="2">
    <source>
        <dbReference type="SAM" id="SignalP"/>
    </source>
</evidence>
<keyword evidence="4" id="KW-1185">Reference proteome</keyword>
<sequence>MWFAVSFLSLFGGTATALSWELHDYRLLLGQANANQCPSWNGFDYAIVAPSGACLPYSIFNNTYWAPTATVGHVPYPRSSYRYTLDKPLFPNGGLSPTSSLLKNGQGVKFPRVTIVTSISTIADSVNVFRILSPEIDYNWQDFQTNRDAFVWTQLQPADITPGVYQVDLDAWDYVRNSGVCSLFFTVTDNHRPRSTSVCPDSSLVNLNQSGWNANVGTLNNYLAQVKNFKTTRTNNECSSVQNATCTDTVKLSGTDWFQCPLNLLDTDSPATALQIDVASCVTDKLTVNPFANASKLASPGDFLSPEQCTRSVSFDYKWFEYWVSYSRTDPSVSHCTSGADNVGSGDLTGAAPNEFACAAGLSLAATADDLVQAVKVFENSTLFNHSNYIGDPNGTFPDMGYSNVSQIHFWSPATIREIARWDEFAPIIFNIQDLFTTRASGGGIANLTLPTGDATTFWRWRQDNGPWKDYAANDQLVLSKLATEITFEAWTHCGAKAQNIVWTVYNHRHQSIKNLDEWFVASWSFDGDANCNIRQSDFTALHIHFDLSKLNALVVDATNNVANSTALLADEMPTAVTLLDESDQIRWIFNEMKCTWKYGNMTNTDYTPSSSSWTILSSQLVNGLIDATFAPKLLNDPVTTLTVLCDLSFTDSLSLTGLVLLYSGDFNGPSQAFGLGTYNLEEPFYKDVGSIKVQTGFEVVLFDQRDGQGNSMTFRFDASGRDLTEWSHLAQSIIVRECTLVLVLLSDAFYSGTETPLGVGDANLDDPNFLSFRLLSGYQVTLYDDLNQQGNHITLSSSTEWLGKYSWHGARSVRVEPIGNTIATLWEGTFVGEASSYGVGHYNLQGALLNSVSSITIAPGYQITLYDQLNQQGSSIKYVQNVAISGAWDNKAKSIDIEAIPNSFAAKTTNVAHIYESSTFWFENCDLLTWEGGDDIYADESCLNSCAADSWKLFVDRVAGPFQACAGHLIYPDSDWAPDTSSSIGTVLDLRANHTCCAGCDGTNGFANSQTAVCTPTVASSAISRCQPSQYDLVKEAAAERATPINPGPNMAFLKVNSSFLSGIAVLVAIVFVGVVHKSMASRRIDMDSDAYMPLTDMAL</sequence>
<protein>
    <submittedName>
        <fullName evidence="3">Uncharacterized protein</fullName>
    </submittedName>
</protein>
<dbReference type="SUPFAM" id="SSF49695">
    <property type="entry name" value="gamma-Crystallin-like"/>
    <property type="match status" value="2"/>
</dbReference>
<organism evidence="3 4">
    <name type="scientific">Aphanomyces euteiches</name>
    <dbReference type="NCBI Taxonomy" id="100861"/>
    <lineage>
        <taxon>Eukaryota</taxon>
        <taxon>Sar</taxon>
        <taxon>Stramenopiles</taxon>
        <taxon>Oomycota</taxon>
        <taxon>Saprolegniomycetes</taxon>
        <taxon>Saprolegniales</taxon>
        <taxon>Verrucalvaceae</taxon>
        <taxon>Aphanomyces</taxon>
    </lineage>
</organism>
<feature type="signal peptide" evidence="2">
    <location>
        <begin position="1"/>
        <end position="17"/>
    </location>
</feature>
<keyword evidence="1" id="KW-1133">Transmembrane helix</keyword>
<dbReference type="VEuPathDB" id="FungiDB:AeMF1_009879"/>
<keyword evidence="1" id="KW-0812">Transmembrane</keyword>
<proteinExistence type="predicted"/>
<accession>A0A6G0X6L8</accession>
<keyword evidence="1" id="KW-0472">Membrane</keyword>
<evidence type="ECO:0000256" key="1">
    <source>
        <dbReference type="SAM" id="Phobius"/>
    </source>
</evidence>
<evidence type="ECO:0000313" key="3">
    <source>
        <dbReference type="EMBL" id="KAF0735632.1"/>
    </source>
</evidence>
<dbReference type="Gene3D" id="2.60.20.10">
    <property type="entry name" value="Crystallins"/>
    <property type="match status" value="3"/>
</dbReference>
<comment type="caution">
    <text evidence="3">The sequence shown here is derived from an EMBL/GenBank/DDBJ whole genome shotgun (WGS) entry which is preliminary data.</text>
</comment>
<feature type="transmembrane region" description="Helical" evidence="1">
    <location>
        <begin position="1060"/>
        <end position="1078"/>
    </location>
</feature>
<feature type="chain" id="PRO_5026323899" evidence="2">
    <location>
        <begin position="18"/>
        <end position="1101"/>
    </location>
</feature>
<keyword evidence="2" id="KW-0732">Signal</keyword>
<gene>
    <name evidence="3" type="ORF">Ae201684_007950</name>
</gene>